<dbReference type="InterPro" id="IPR036709">
    <property type="entry name" value="Autotransporte_beta_dom_sf"/>
</dbReference>
<feature type="chain" id="PRO_5045809687" description="Outer membrane protein beta-barrel domain-containing protein" evidence="1">
    <location>
        <begin position="21"/>
        <end position="256"/>
    </location>
</feature>
<accession>A0ABV8RVA2</accession>
<feature type="signal peptide" evidence="1">
    <location>
        <begin position="1"/>
        <end position="20"/>
    </location>
</feature>
<protein>
    <recommendedName>
        <fullName evidence="4">Outer membrane protein beta-barrel domain-containing protein</fullName>
    </recommendedName>
</protein>
<gene>
    <name evidence="2" type="ORF">ACFO0A_14635</name>
</gene>
<dbReference type="EMBL" id="JBHSDR010000008">
    <property type="protein sequence ID" value="MFC4296291.1"/>
    <property type="molecule type" value="Genomic_DNA"/>
</dbReference>
<evidence type="ECO:0000313" key="2">
    <source>
        <dbReference type="EMBL" id="MFC4296291.1"/>
    </source>
</evidence>
<sequence length="256" mass="27554">MIFAVVAGITGSAFAQPALAQDGEAGWSVTVTPRYQHLFFLPDTEADGLETMPTFGGTVTLRDPTSRFGFTATYMRGKAHGVYTYDDGGFTGDYDYHAKREEYAGQVEYTPRETGVTLIAGYHHFAARNNEVLLNPGTGNSEVGRYRESVDAAEVGLRIASRLGANSRHSVSAQFMGGVGKGRFKSNVVETFGGAPITTVKDKKGTGYLADIALGYNYFLTDNVSIGTRARGYVFGVSNGDTIFAAAPEVNFSIRF</sequence>
<keyword evidence="3" id="KW-1185">Reference proteome</keyword>
<dbReference type="SUPFAM" id="SSF103515">
    <property type="entry name" value="Autotransporter"/>
    <property type="match status" value="1"/>
</dbReference>
<reference evidence="3" key="1">
    <citation type="journal article" date="2019" name="Int. J. Syst. Evol. Microbiol.">
        <title>The Global Catalogue of Microorganisms (GCM) 10K type strain sequencing project: providing services to taxonomists for standard genome sequencing and annotation.</title>
        <authorList>
            <consortium name="The Broad Institute Genomics Platform"/>
            <consortium name="The Broad Institute Genome Sequencing Center for Infectious Disease"/>
            <person name="Wu L."/>
            <person name="Ma J."/>
        </authorList>
    </citation>
    <scope>NUCLEOTIDE SEQUENCE [LARGE SCALE GENOMIC DNA]</scope>
    <source>
        <strain evidence="3">CGMCC 1.12989</strain>
    </source>
</reference>
<organism evidence="2 3">
    <name type="scientific">Novosphingobium tardum</name>
    <dbReference type="NCBI Taxonomy" id="1538021"/>
    <lineage>
        <taxon>Bacteria</taxon>
        <taxon>Pseudomonadati</taxon>
        <taxon>Pseudomonadota</taxon>
        <taxon>Alphaproteobacteria</taxon>
        <taxon>Sphingomonadales</taxon>
        <taxon>Sphingomonadaceae</taxon>
        <taxon>Novosphingobium</taxon>
    </lineage>
</organism>
<proteinExistence type="predicted"/>
<comment type="caution">
    <text evidence="2">The sequence shown here is derived from an EMBL/GenBank/DDBJ whole genome shotgun (WGS) entry which is preliminary data.</text>
</comment>
<name>A0ABV8RVA2_9SPHN</name>
<evidence type="ECO:0000313" key="3">
    <source>
        <dbReference type="Proteomes" id="UP001595828"/>
    </source>
</evidence>
<dbReference type="Proteomes" id="UP001595828">
    <property type="component" value="Unassembled WGS sequence"/>
</dbReference>
<evidence type="ECO:0008006" key="4">
    <source>
        <dbReference type="Google" id="ProtNLM"/>
    </source>
</evidence>
<keyword evidence="1" id="KW-0732">Signal</keyword>
<evidence type="ECO:0000256" key="1">
    <source>
        <dbReference type="SAM" id="SignalP"/>
    </source>
</evidence>
<dbReference type="RefSeq" id="WP_379539836.1">
    <property type="nucleotide sequence ID" value="NZ_JBHSDR010000008.1"/>
</dbReference>